<feature type="signal peptide" evidence="2">
    <location>
        <begin position="1"/>
        <end position="20"/>
    </location>
</feature>
<comment type="caution">
    <text evidence="3">The sequence shown here is derived from an EMBL/GenBank/DDBJ whole genome shotgun (WGS) entry which is preliminary data.</text>
</comment>
<dbReference type="EMBL" id="NEVP01000007">
    <property type="protein sequence ID" value="OZI50146.1"/>
    <property type="molecule type" value="Genomic_DNA"/>
</dbReference>
<evidence type="ECO:0000313" key="4">
    <source>
        <dbReference type="Proteomes" id="UP000216913"/>
    </source>
</evidence>
<reference evidence="3 4" key="1">
    <citation type="submission" date="2017-05" db="EMBL/GenBank/DDBJ databases">
        <title>Complete and WGS of Bordetella genogroups.</title>
        <authorList>
            <person name="Spilker T."/>
            <person name="LiPuma J."/>
        </authorList>
    </citation>
    <scope>NUCLEOTIDE SEQUENCE [LARGE SCALE GENOMIC DNA]</scope>
    <source>
        <strain evidence="3 4">AU10456</strain>
    </source>
</reference>
<evidence type="ECO:0000256" key="2">
    <source>
        <dbReference type="SAM" id="SignalP"/>
    </source>
</evidence>
<dbReference type="AlphaFoldDB" id="A0A261TKH8"/>
<gene>
    <name evidence="3" type="ORF">CAL25_12490</name>
</gene>
<dbReference type="RefSeq" id="WP_094800380.1">
    <property type="nucleotide sequence ID" value="NZ_NEVP01000007.1"/>
</dbReference>
<feature type="chain" id="PRO_5013079773" description="Lipoprotein" evidence="2">
    <location>
        <begin position="21"/>
        <end position="142"/>
    </location>
</feature>
<protein>
    <recommendedName>
        <fullName evidence="5">Lipoprotein</fullName>
    </recommendedName>
</protein>
<dbReference type="GO" id="GO:0016787">
    <property type="term" value="F:hydrolase activity"/>
    <property type="evidence" value="ECO:0007669"/>
    <property type="project" value="UniProtKB-KW"/>
</dbReference>
<proteinExistence type="predicted"/>
<sequence>MRKQAGLMAAVALTVLAGCAGTGLREEPGVKETFEVQADFNAAYRRAVQYVRVCHEQRAHPYGAAYVAKTAEGEKGDPNEVRVYRSTEPAKLLELIQALPSEQPGRSNVTVTVLDTGIWDRDEIAAARQSIQSATPVCRKLG</sequence>
<evidence type="ECO:0008006" key="5">
    <source>
        <dbReference type="Google" id="ProtNLM"/>
    </source>
</evidence>
<dbReference type="PROSITE" id="PS00136">
    <property type="entry name" value="SUBTILASE_ASP"/>
    <property type="match status" value="1"/>
</dbReference>
<dbReference type="OrthoDB" id="8635383at2"/>
<dbReference type="NCBIfam" id="NF046053">
    <property type="entry name" value="lipo_BPTD_2524"/>
    <property type="match status" value="1"/>
</dbReference>
<accession>A0A261TKH8</accession>
<dbReference type="Proteomes" id="UP000216913">
    <property type="component" value="Unassembled WGS sequence"/>
</dbReference>
<organism evidence="3 4">
    <name type="scientific">Bordetella genomosp. 5</name>
    <dbReference type="NCBI Taxonomy" id="1395608"/>
    <lineage>
        <taxon>Bacteria</taxon>
        <taxon>Pseudomonadati</taxon>
        <taxon>Pseudomonadota</taxon>
        <taxon>Betaproteobacteria</taxon>
        <taxon>Burkholderiales</taxon>
        <taxon>Alcaligenaceae</taxon>
        <taxon>Bordetella</taxon>
    </lineage>
</organism>
<keyword evidence="2" id="KW-0732">Signal</keyword>
<evidence type="ECO:0000256" key="1">
    <source>
        <dbReference type="ARBA" id="ARBA00022801"/>
    </source>
</evidence>
<keyword evidence="1" id="KW-0378">Hydrolase</keyword>
<keyword evidence="4" id="KW-1185">Reference proteome</keyword>
<dbReference type="InterPro" id="IPR023827">
    <property type="entry name" value="Peptidase_S8_Asp-AS"/>
</dbReference>
<dbReference type="PROSITE" id="PS51257">
    <property type="entry name" value="PROKAR_LIPOPROTEIN"/>
    <property type="match status" value="1"/>
</dbReference>
<name>A0A261TKH8_9BORD</name>
<evidence type="ECO:0000313" key="3">
    <source>
        <dbReference type="EMBL" id="OZI50146.1"/>
    </source>
</evidence>